<dbReference type="HOGENOM" id="CLU_127501_0_0_6"/>
<dbReference type="InterPro" id="IPR008894">
    <property type="entry name" value="QdtA_cupin_dom"/>
</dbReference>
<dbReference type="AlphaFoldDB" id="S3MS88"/>
<organism evidence="2 3">
    <name type="scientific">Acinetobacter rudis CIP 110305</name>
    <dbReference type="NCBI Taxonomy" id="421052"/>
    <lineage>
        <taxon>Bacteria</taxon>
        <taxon>Pseudomonadati</taxon>
        <taxon>Pseudomonadota</taxon>
        <taxon>Gammaproteobacteria</taxon>
        <taxon>Moraxellales</taxon>
        <taxon>Moraxellaceae</taxon>
        <taxon>Acinetobacter</taxon>
    </lineage>
</organism>
<proteinExistence type="predicted"/>
<dbReference type="STRING" id="632955.GCA_000829675_01053"/>
<dbReference type="CDD" id="cd20292">
    <property type="entry name" value="cupin_QdtA-like"/>
    <property type="match status" value="1"/>
</dbReference>
<evidence type="ECO:0000313" key="2">
    <source>
        <dbReference type="EMBL" id="EPF69383.1"/>
    </source>
</evidence>
<dbReference type="InterPro" id="IPR014710">
    <property type="entry name" value="RmlC-like_jellyroll"/>
</dbReference>
<dbReference type="RefSeq" id="WP_016658005.1">
    <property type="nucleotide sequence ID" value="NZ_KE340355.1"/>
</dbReference>
<dbReference type="InterPro" id="IPR011051">
    <property type="entry name" value="RmlC_Cupin_sf"/>
</dbReference>
<dbReference type="Pfam" id="PF05523">
    <property type="entry name" value="FdtA"/>
    <property type="match status" value="1"/>
</dbReference>
<dbReference type="Gene3D" id="2.60.120.10">
    <property type="entry name" value="Jelly Rolls"/>
    <property type="match status" value="1"/>
</dbReference>
<dbReference type="Proteomes" id="UP000014568">
    <property type="component" value="Unassembled WGS sequence"/>
</dbReference>
<accession>S3MS88</accession>
<gene>
    <name evidence="2" type="ORF">F945_03654</name>
</gene>
<feature type="domain" description="Sugar 3,4-ketoisomerase QdtA cupin" evidence="1">
    <location>
        <begin position="4"/>
        <end position="129"/>
    </location>
</feature>
<protein>
    <recommendedName>
        <fullName evidence="1">Sugar 3,4-ketoisomerase QdtA cupin domain-containing protein</fullName>
    </recommendedName>
</protein>
<name>S3MS88_9GAMM</name>
<dbReference type="EMBL" id="ATGI01000043">
    <property type="protein sequence ID" value="EPF69383.1"/>
    <property type="molecule type" value="Genomic_DNA"/>
</dbReference>
<evidence type="ECO:0000259" key="1">
    <source>
        <dbReference type="Pfam" id="PF05523"/>
    </source>
</evidence>
<keyword evidence="3" id="KW-1185">Reference proteome</keyword>
<dbReference type="PATRIC" id="fig|421052.3.peg.3576"/>
<sequence length="134" mass="15461">MSLVHLIDLPSFADERGGLVAIESEQSIPFAVKRLYYIFNTNHQARGFHAHLNLQQLAICIKGHCRFVLDNGIEKQDVVLNEPTQGLLIEGLVWREMHDFSEDCVLLVLASEHYDEADYIRDYAQFMLTVQKRE</sequence>
<dbReference type="eggNOG" id="COG1898">
    <property type="taxonomic scope" value="Bacteria"/>
</dbReference>
<dbReference type="SUPFAM" id="SSF51182">
    <property type="entry name" value="RmlC-like cupins"/>
    <property type="match status" value="1"/>
</dbReference>
<dbReference type="OrthoDB" id="9800846at2"/>
<reference evidence="2 3" key="1">
    <citation type="submission" date="2013-06" db="EMBL/GenBank/DDBJ databases">
        <title>The Genome Sequence of Acinetobacter rudis CIP 110305.</title>
        <authorList>
            <consortium name="The Broad Institute Genome Sequencing Platform"/>
            <consortium name="The Broad Institute Genome Sequencing Center for Infectious Disease"/>
            <person name="Cerqueira G."/>
            <person name="Feldgarden M."/>
            <person name="Courvalin P."/>
            <person name="Perichon B."/>
            <person name="Grillot-Courvalin C."/>
            <person name="Clermont D."/>
            <person name="Rocha E."/>
            <person name="Yoon E.-J."/>
            <person name="Nemec A."/>
            <person name="Young S.K."/>
            <person name="Zeng Q."/>
            <person name="Gargeya S."/>
            <person name="Fitzgerald M."/>
            <person name="Abouelleil A."/>
            <person name="Alvarado L."/>
            <person name="Berlin A.M."/>
            <person name="Chapman S.B."/>
            <person name="Dewar J."/>
            <person name="Goldberg J."/>
            <person name="Griggs A."/>
            <person name="Gujja S."/>
            <person name="Hansen M."/>
            <person name="Howarth C."/>
            <person name="Imamovic A."/>
            <person name="Larimer J."/>
            <person name="McCowan C."/>
            <person name="Murphy C."/>
            <person name="Pearson M."/>
            <person name="Priest M."/>
            <person name="Roberts A."/>
            <person name="Saif S."/>
            <person name="Shea T."/>
            <person name="Sykes S."/>
            <person name="Wortman J."/>
            <person name="Nusbaum C."/>
            <person name="Birren B."/>
        </authorList>
    </citation>
    <scope>NUCLEOTIDE SEQUENCE [LARGE SCALE GENOMIC DNA]</scope>
    <source>
        <strain evidence="2 3">CIP 110305</strain>
    </source>
</reference>
<comment type="caution">
    <text evidence="2">The sequence shown here is derived from an EMBL/GenBank/DDBJ whole genome shotgun (WGS) entry which is preliminary data.</text>
</comment>
<evidence type="ECO:0000313" key="3">
    <source>
        <dbReference type="Proteomes" id="UP000014568"/>
    </source>
</evidence>